<evidence type="ECO:0000256" key="9">
    <source>
        <dbReference type="ARBA" id="ARBA00022801"/>
    </source>
</evidence>
<feature type="region of interest" description="Disordered" evidence="18">
    <location>
        <begin position="27"/>
        <end position="87"/>
    </location>
</feature>
<dbReference type="InterPro" id="IPR001878">
    <property type="entry name" value="Znf_CCHC"/>
</dbReference>
<dbReference type="InterPro" id="IPR000477">
    <property type="entry name" value="RT_dom"/>
</dbReference>
<keyword evidence="10" id="KW-0460">Magnesium</keyword>
<sequence>MCIQFTDVAQVADAARNLEILRDRDDYDRSERSDKRHKSGDRYQSATQQNSYRGHDQKNDRQGSDRQGGGGNYRNNNNNNYSRDNNRSNLNRYRLYLLYDMNLTSRHGNRNSGAGRDQRNRGSQQSRVPSEGYTHPVCNTCGRRHPGECRRAAGTCFKCGQAGHLQRDCKKNIGASSSGHADKKPDASGLFLCTYSGSGRQYFRDLPLQFDDKIRSVNALPLDMCEFDIILGIDWLAAHRAMIDCHSRRVIFGDIHAPEFIYHGSLPGKSMKIISALKARTLLSHGCEELPGIPPIRDVEFNIELIPGAEPISKAPYRMAPIELKELKDQLQELLERGARTYFSKIDLRSGYHQLRVKEQDISKTAFRTRYGHYEFLVMPFGLTNAPAVFMDLMNRVFHEFLDKFVIVFIDDFRLSKSKEEHESISHCSQIFTTGEIICQVFKCEFWLSKVAFLGHIVSAEGITMDPAKVEAITKWPRPTSVTEVRSFLGLAGYYRRFVEGFSRLALPLTKLMRKGEKFVWNEEREKSFEELKQRLVSSPILTLPSGTGGFQIYSDASKKGLGCVLMQHGKVIAYASRQLKPYEVNYPTHDLELAAVVFALKIWRHYLYGESCDIFTDHKSLKYIFTQRELNMRQRRWLELLKDYDTNIQYHPGKANVVADALSRKSGMIAGIKVEEEIICDLERLDIELCVRGQNGFWASLRVEPNLISQIKTTQKDDGEIWAIIQNIDQQTEFRVDDDGILWQGTKLCVPEDPTLREALMTEAHSSPFSIHPGSTKMYHDLKQHFWWSGMKRDVATFVSKCLTCQQVKIEHQRASGLLQPLEIPVWKWDEISMDFVTGLPRTQRKHDAIWVVVDRLTKSAHFLPIRKDYPVSKLAEMFQQEIVRLHGTPSAIVSDRDPRFTSRFWKGLQKAWGTRLKFSTAFHPETDGQSERTIQTLEDMLRSCALEWAGNWDDYICLVEFAYNNSWHASIKCAPFEMLYGRKCRAPICWDQVGERILEGPEMIEVTNEKVAVAREKLKEAQTRQKSYADRHRRALEFQPGEHVFLKVSPTRGVRRFGIKGKLSPRFIGPFEILDRVGEVSYRLALPPQLSHVHNVFHVSLLRGYKYHPLHVISYPFDQIREDLSYTEEPESILDRQDRVMRNKTISFVKILKRNHPEREATWETEESIRTSYPHFLP</sequence>
<dbReference type="CDD" id="cd01647">
    <property type="entry name" value="RT_LTR"/>
    <property type="match status" value="1"/>
</dbReference>
<feature type="coiled-coil region" evidence="17">
    <location>
        <begin position="1006"/>
        <end position="1033"/>
    </location>
</feature>
<dbReference type="Pfam" id="PF00078">
    <property type="entry name" value="RVT_1"/>
    <property type="match status" value="1"/>
</dbReference>
<keyword evidence="12" id="KW-0695">RNA-directed DNA polymerase</keyword>
<keyword evidence="5" id="KW-0540">Nuclease</keyword>
<dbReference type="InterPro" id="IPR056924">
    <property type="entry name" value="SH3_Tf2-1"/>
</dbReference>
<keyword evidence="16" id="KW-0863">Zinc-finger</keyword>
<keyword evidence="4" id="KW-0548">Nucleotidyltransferase</keyword>
<dbReference type="SUPFAM" id="SSF53098">
    <property type="entry name" value="Ribonuclease H-like"/>
    <property type="match status" value="1"/>
</dbReference>
<feature type="compositionally biased region" description="Basic and acidic residues" evidence="18">
    <location>
        <begin position="53"/>
        <end position="64"/>
    </location>
</feature>
<organism evidence="21 22">
    <name type="scientific">Tanacetum coccineum</name>
    <dbReference type="NCBI Taxonomy" id="301880"/>
    <lineage>
        <taxon>Eukaryota</taxon>
        <taxon>Viridiplantae</taxon>
        <taxon>Streptophyta</taxon>
        <taxon>Embryophyta</taxon>
        <taxon>Tracheophyta</taxon>
        <taxon>Spermatophyta</taxon>
        <taxon>Magnoliopsida</taxon>
        <taxon>eudicotyledons</taxon>
        <taxon>Gunneridae</taxon>
        <taxon>Pentapetalae</taxon>
        <taxon>asterids</taxon>
        <taxon>campanulids</taxon>
        <taxon>Asterales</taxon>
        <taxon>Asteraceae</taxon>
        <taxon>Asteroideae</taxon>
        <taxon>Anthemideae</taxon>
        <taxon>Anthemidinae</taxon>
        <taxon>Tanacetum</taxon>
    </lineage>
</organism>
<evidence type="ECO:0000256" key="17">
    <source>
        <dbReference type="SAM" id="Coils"/>
    </source>
</evidence>
<evidence type="ECO:0000256" key="3">
    <source>
        <dbReference type="ARBA" id="ARBA00022679"/>
    </source>
</evidence>
<evidence type="ECO:0000256" key="1">
    <source>
        <dbReference type="ARBA" id="ARBA00012493"/>
    </source>
</evidence>
<dbReference type="Proteomes" id="UP001151760">
    <property type="component" value="Unassembled WGS sequence"/>
</dbReference>
<keyword evidence="7" id="KW-0064">Aspartyl protease</keyword>
<dbReference type="InterPro" id="IPR041373">
    <property type="entry name" value="RT_RNaseH"/>
</dbReference>
<dbReference type="InterPro" id="IPR043502">
    <property type="entry name" value="DNA/RNA_pol_sf"/>
</dbReference>
<dbReference type="EMBL" id="BQNB010013404">
    <property type="protein sequence ID" value="GJT15541.1"/>
    <property type="molecule type" value="Genomic_DNA"/>
</dbReference>
<evidence type="ECO:0000256" key="7">
    <source>
        <dbReference type="ARBA" id="ARBA00022750"/>
    </source>
</evidence>
<evidence type="ECO:0000256" key="2">
    <source>
        <dbReference type="ARBA" id="ARBA00022670"/>
    </source>
</evidence>
<dbReference type="InterPro" id="IPR041588">
    <property type="entry name" value="Integrase_H2C2"/>
</dbReference>
<proteinExistence type="predicted"/>
<evidence type="ECO:0000256" key="10">
    <source>
        <dbReference type="ARBA" id="ARBA00022842"/>
    </source>
</evidence>
<keyword evidence="22" id="KW-1185">Reference proteome</keyword>
<dbReference type="InterPro" id="IPR012337">
    <property type="entry name" value="RNaseH-like_sf"/>
</dbReference>
<dbReference type="EC" id="2.7.7.49" evidence="1"/>
<evidence type="ECO:0000256" key="5">
    <source>
        <dbReference type="ARBA" id="ARBA00022722"/>
    </source>
</evidence>
<evidence type="ECO:0000256" key="15">
    <source>
        <dbReference type="ARBA" id="ARBA00023172"/>
    </source>
</evidence>
<protein>
    <recommendedName>
        <fullName evidence="1">RNA-directed DNA polymerase</fullName>
        <ecNumber evidence="1">2.7.7.49</ecNumber>
    </recommendedName>
</protein>
<dbReference type="PROSITE" id="PS50994">
    <property type="entry name" value="INTEGRASE"/>
    <property type="match status" value="1"/>
</dbReference>
<evidence type="ECO:0000256" key="11">
    <source>
        <dbReference type="ARBA" id="ARBA00022908"/>
    </source>
</evidence>
<evidence type="ECO:0000256" key="13">
    <source>
        <dbReference type="ARBA" id="ARBA00022932"/>
    </source>
</evidence>
<evidence type="ECO:0000259" key="19">
    <source>
        <dbReference type="PROSITE" id="PS50158"/>
    </source>
</evidence>
<comment type="caution">
    <text evidence="21">The sequence shown here is derived from an EMBL/GenBank/DDBJ whole genome shotgun (WGS) entry which is preliminary data.</text>
</comment>
<dbReference type="Gene3D" id="1.10.340.70">
    <property type="match status" value="1"/>
</dbReference>
<evidence type="ECO:0000256" key="12">
    <source>
        <dbReference type="ARBA" id="ARBA00022918"/>
    </source>
</evidence>
<feature type="domain" description="Integrase catalytic" evidence="20">
    <location>
        <begin position="818"/>
        <end position="985"/>
    </location>
</feature>
<feature type="compositionally biased region" description="Polar residues" evidence="18">
    <location>
        <begin position="42"/>
        <end position="52"/>
    </location>
</feature>
<keyword evidence="2" id="KW-0645">Protease</keyword>
<keyword evidence="15" id="KW-0233">DNA recombination</keyword>
<dbReference type="Pfam" id="PF17921">
    <property type="entry name" value="Integrase_H2C2"/>
    <property type="match status" value="1"/>
</dbReference>
<keyword evidence="9" id="KW-0378">Hydrolase</keyword>
<evidence type="ECO:0000256" key="14">
    <source>
        <dbReference type="ARBA" id="ARBA00023125"/>
    </source>
</evidence>
<keyword evidence="8" id="KW-0255">Endonuclease</keyword>
<reference evidence="21" key="1">
    <citation type="journal article" date="2022" name="Int. J. Mol. Sci.">
        <title>Draft Genome of Tanacetum Coccineum: Genomic Comparison of Closely Related Tanacetum-Family Plants.</title>
        <authorList>
            <person name="Yamashiro T."/>
            <person name="Shiraishi A."/>
            <person name="Nakayama K."/>
            <person name="Satake H."/>
        </authorList>
    </citation>
    <scope>NUCLEOTIDE SEQUENCE</scope>
</reference>
<feature type="region of interest" description="Disordered" evidence="18">
    <location>
        <begin position="105"/>
        <end position="133"/>
    </location>
</feature>
<keyword evidence="13" id="KW-0239">DNA-directed DNA polymerase</keyword>
<evidence type="ECO:0000256" key="8">
    <source>
        <dbReference type="ARBA" id="ARBA00022759"/>
    </source>
</evidence>
<keyword evidence="6" id="KW-0479">Metal-binding</keyword>
<name>A0ABQ5BP78_9ASTR</name>
<reference evidence="21" key="2">
    <citation type="submission" date="2022-01" db="EMBL/GenBank/DDBJ databases">
        <authorList>
            <person name="Yamashiro T."/>
            <person name="Shiraishi A."/>
            <person name="Satake H."/>
            <person name="Nakayama K."/>
        </authorList>
    </citation>
    <scope>NUCLEOTIDE SEQUENCE</scope>
</reference>
<evidence type="ECO:0000259" key="20">
    <source>
        <dbReference type="PROSITE" id="PS50994"/>
    </source>
</evidence>
<dbReference type="Pfam" id="PF17917">
    <property type="entry name" value="RT_RNaseH"/>
    <property type="match status" value="1"/>
</dbReference>
<dbReference type="PROSITE" id="PS50158">
    <property type="entry name" value="ZF_CCHC"/>
    <property type="match status" value="1"/>
</dbReference>
<dbReference type="Gene3D" id="3.10.10.10">
    <property type="entry name" value="HIV Type 1 Reverse Transcriptase, subunit A, domain 1"/>
    <property type="match status" value="2"/>
</dbReference>
<dbReference type="InterPro" id="IPR021109">
    <property type="entry name" value="Peptidase_aspartic_dom_sf"/>
</dbReference>
<dbReference type="Pfam" id="PF24626">
    <property type="entry name" value="SH3_Tf2-1"/>
    <property type="match status" value="1"/>
</dbReference>
<dbReference type="Gene3D" id="3.30.70.270">
    <property type="match status" value="2"/>
</dbReference>
<dbReference type="Gene3D" id="2.40.70.10">
    <property type="entry name" value="Acid Proteases"/>
    <property type="match status" value="1"/>
</dbReference>
<dbReference type="InterPro" id="IPR036397">
    <property type="entry name" value="RNaseH_sf"/>
</dbReference>
<dbReference type="InterPro" id="IPR050951">
    <property type="entry name" value="Retrovirus_Pol_polyprotein"/>
</dbReference>
<dbReference type="InterPro" id="IPR043128">
    <property type="entry name" value="Rev_trsase/Diguanyl_cyclase"/>
</dbReference>
<dbReference type="CDD" id="cd09274">
    <property type="entry name" value="RNase_HI_RT_Ty3"/>
    <property type="match status" value="1"/>
</dbReference>
<keyword evidence="3" id="KW-0808">Transferase</keyword>
<dbReference type="Pfam" id="PF00098">
    <property type="entry name" value="zf-CCHC"/>
    <property type="match status" value="1"/>
</dbReference>
<evidence type="ECO:0000256" key="18">
    <source>
        <dbReference type="SAM" id="MobiDB-lite"/>
    </source>
</evidence>
<evidence type="ECO:0000313" key="22">
    <source>
        <dbReference type="Proteomes" id="UP001151760"/>
    </source>
</evidence>
<dbReference type="InterPro" id="IPR001584">
    <property type="entry name" value="Integrase_cat-core"/>
</dbReference>
<dbReference type="SMART" id="SM00343">
    <property type="entry name" value="ZnF_C2HC"/>
    <property type="match status" value="1"/>
</dbReference>
<keyword evidence="17" id="KW-0175">Coiled coil</keyword>
<evidence type="ECO:0000256" key="16">
    <source>
        <dbReference type="PROSITE-ProRule" id="PRU00047"/>
    </source>
</evidence>
<keyword evidence="11" id="KW-0229">DNA integration</keyword>
<evidence type="ECO:0000256" key="6">
    <source>
        <dbReference type="ARBA" id="ARBA00022723"/>
    </source>
</evidence>
<evidence type="ECO:0000256" key="4">
    <source>
        <dbReference type="ARBA" id="ARBA00022695"/>
    </source>
</evidence>
<feature type="compositionally biased region" description="Low complexity" evidence="18">
    <location>
        <begin position="73"/>
        <end position="87"/>
    </location>
</feature>
<evidence type="ECO:0000313" key="21">
    <source>
        <dbReference type="EMBL" id="GJT15541.1"/>
    </source>
</evidence>
<dbReference type="PANTHER" id="PTHR37984:SF5">
    <property type="entry name" value="PROTEIN NYNRIN-LIKE"/>
    <property type="match status" value="1"/>
</dbReference>
<gene>
    <name evidence="21" type="ORF">Tco_0874247</name>
</gene>
<dbReference type="Gene3D" id="3.30.420.10">
    <property type="entry name" value="Ribonuclease H-like superfamily/Ribonuclease H"/>
    <property type="match status" value="1"/>
</dbReference>
<accession>A0ABQ5BP78</accession>
<dbReference type="PANTHER" id="PTHR37984">
    <property type="entry name" value="PROTEIN CBG26694"/>
    <property type="match status" value="1"/>
</dbReference>
<dbReference type="Pfam" id="PF08284">
    <property type="entry name" value="RVP_2"/>
    <property type="match status" value="1"/>
</dbReference>
<dbReference type="SUPFAM" id="SSF56672">
    <property type="entry name" value="DNA/RNA polymerases"/>
    <property type="match status" value="1"/>
</dbReference>
<feature type="domain" description="CCHC-type" evidence="19">
    <location>
        <begin position="156"/>
        <end position="171"/>
    </location>
</feature>
<keyword evidence="16" id="KW-0862">Zinc</keyword>
<keyword evidence="14" id="KW-0238">DNA-binding</keyword>